<comment type="caution">
    <text evidence="2">The sequence shown here is derived from an EMBL/GenBank/DDBJ whole genome shotgun (WGS) entry which is preliminary data.</text>
</comment>
<dbReference type="SUPFAM" id="SSF46785">
    <property type="entry name" value="Winged helix' DNA-binding domain"/>
    <property type="match status" value="1"/>
</dbReference>
<dbReference type="InterPro" id="IPR011991">
    <property type="entry name" value="ArsR-like_HTH"/>
</dbReference>
<protein>
    <submittedName>
        <fullName evidence="2">PadR family transcriptional regulator</fullName>
    </submittedName>
</protein>
<dbReference type="Gene3D" id="1.10.10.10">
    <property type="entry name" value="Winged helix-like DNA-binding domain superfamily/Winged helix DNA-binding domain"/>
    <property type="match status" value="1"/>
</dbReference>
<evidence type="ECO:0000313" key="2">
    <source>
        <dbReference type="EMBL" id="MCL7343905.1"/>
    </source>
</evidence>
<accession>A0AAE3FJB5</accession>
<dbReference type="EMBL" id="JZWS02000003">
    <property type="protein sequence ID" value="MCL7343905.1"/>
    <property type="molecule type" value="Genomic_DNA"/>
</dbReference>
<reference evidence="2" key="1">
    <citation type="submission" date="2022-05" db="EMBL/GenBank/DDBJ databases">
        <title>Metagenome Sequencing of an Archaeal-Dominated Microbial Community from a Hot Spring at the Los Azufres Geothermal Field, Mexico.</title>
        <authorList>
            <person name="Marin-Paredes R."/>
            <person name="Martinez-Romero E."/>
            <person name="Servin-Garciduenas L.E."/>
        </authorList>
    </citation>
    <scope>NUCLEOTIDE SEQUENCE</scope>
    <source>
        <strain evidence="2">AZ1-454</strain>
    </source>
</reference>
<evidence type="ECO:0000259" key="1">
    <source>
        <dbReference type="Pfam" id="PF03551"/>
    </source>
</evidence>
<dbReference type="Pfam" id="PF03551">
    <property type="entry name" value="PadR"/>
    <property type="match status" value="1"/>
</dbReference>
<dbReference type="InterPro" id="IPR005149">
    <property type="entry name" value="Tscrpt_reg_PadR_N"/>
</dbReference>
<dbReference type="AlphaFoldDB" id="A0AAE3FJB5"/>
<gene>
    <name evidence="2" type="ORF">TQ35_004945</name>
</gene>
<feature type="domain" description="Transcription regulator PadR N-terminal" evidence="1">
    <location>
        <begin position="25"/>
        <end position="86"/>
    </location>
</feature>
<name>A0AAE3FJB5_9CREN</name>
<dbReference type="PANTHER" id="PTHR43252">
    <property type="entry name" value="TRANSCRIPTIONAL REGULATOR YQJI"/>
    <property type="match status" value="1"/>
</dbReference>
<sequence length="147" mass="17177">MGWEMHWAHRHGMHHRHRRGLRFLILTSLREGPKTGVEIMRSVEKLGMGWVPSPGSLYPMLARMAEEGLIRKREDGRYELTDEGRAWIDSILGRLGWVPAGSENVEQELEFIVEYLEDLKKSEPESFEKIRERLKALVSRLEQVVSR</sequence>
<organism evidence="2">
    <name type="scientific">Candidatus Aramenus sulfurataquae</name>
    <dbReference type="NCBI Taxonomy" id="1326980"/>
    <lineage>
        <taxon>Archaea</taxon>
        <taxon>Thermoproteota</taxon>
        <taxon>Thermoprotei</taxon>
        <taxon>Sulfolobales</taxon>
        <taxon>Sulfolobaceae</taxon>
        <taxon>Candidatus Aramenus</taxon>
    </lineage>
</organism>
<dbReference type="InterPro" id="IPR036388">
    <property type="entry name" value="WH-like_DNA-bd_sf"/>
</dbReference>
<dbReference type="PANTHER" id="PTHR43252:SF5">
    <property type="entry name" value="TRANSCRIPTIONAL REGULATOR, PADR-LIKE FAMILY"/>
    <property type="match status" value="1"/>
</dbReference>
<proteinExistence type="predicted"/>
<dbReference type="InterPro" id="IPR036390">
    <property type="entry name" value="WH_DNA-bd_sf"/>
</dbReference>
<dbReference type="CDD" id="cd00090">
    <property type="entry name" value="HTH_ARSR"/>
    <property type="match status" value="1"/>
</dbReference>